<keyword evidence="2" id="KW-1185">Reference proteome</keyword>
<evidence type="ECO:0000313" key="2">
    <source>
        <dbReference type="Proteomes" id="UP000266005"/>
    </source>
</evidence>
<accession>A0A399S4P4</accession>
<gene>
    <name evidence="1" type="ORF">D1627_10635</name>
</gene>
<dbReference type="OrthoDB" id="979415at2"/>
<evidence type="ECO:0008006" key="3">
    <source>
        <dbReference type="Google" id="ProtNLM"/>
    </source>
</evidence>
<sequence length="143" mass="16752">MQQLYFRNSFVDMYYDLDLNLGKAVWNGKLVGAEFREVTLMCLEMLDRFELTRWLGDNRNMKPISPEDLQWSLEVFVPKLLCGPLLRMATLPSKYEENRQAVNMLMSKSHDLDNSLELRDFQNEEEAMAWLLQEAPSVSKITP</sequence>
<evidence type="ECO:0000313" key="1">
    <source>
        <dbReference type="EMBL" id="RIJ37559.1"/>
    </source>
</evidence>
<proteinExistence type="predicted"/>
<dbReference type="AlphaFoldDB" id="A0A399S4P4"/>
<comment type="caution">
    <text evidence="1">The sequence shown here is derived from an EMBL/GenBank/DDBJ whole genome shotgun (WGS) entry which is preliminary data.</text>
</comment>
<dbReference type="RefSeq" id="WP_119432216.1">
    <property type="nucleotide sequence ID" value="NZ_QWGE01000003.1"/>
</dbReference>
<protein>
    <recommendedName>
        <fullName evidence="3">STAS/SEC14 domain-containing protein</fullName>
    </recommendedName>
</protein>
<dbReference type="Proteomes" id="UP000266005">
    <property type="component" value="Unassembled WGS sequence"/>
</dbReference>
<dbReference type="EMBL" id="QWGE01000003">
    <property type="protein sequence ID" value="RIJ37559.1"/>
    <property type="molecule type" value="Genomic_DNA"/>
</dbReference>
<organism evidence="1 2">
    <name type="scientific">Pontibacter oryzae</name>
    <dbReference type="NCBI Taxonomy" id="2304593"/>
    <lineage>
        <taxon>Bacteria</taxon>
        <taxon>Pseudomonadati</taxon>
        <taxon>Bacteroidota</taxon>
        <taxon>Cytophagia</taxon>
        <taxon>Cytophagales</taxon>
        <taxon>Hymenobacteraceae</taxon>
        <taxon>Pontibacter</taxon>
    </lineage>
</organism>
<reference evidence="2" key="1">
    <citation type="submission" date="2018-08" db="EMBL/GenBank/DDBJ databases">
        <title>Mucilaginibacter sp. MYSH2.</title>
        <authorList>
            <person name="Seo T."/>
        </authorList>
    </citation>
    <scope>NUCLEOTIDE SEQUENCE [LARGE SCALE GENOMIC DNA]</scope>
    <source>
        <strain evidence="2">KIRAN</strain>
    </source>
</reference>
<name>A0A399S4P4_9BACT</name>